<dbReference type="Pfam" id="PF01190">
    <property type="entry name" value="Pollen_Ole_e_1"/>
    <property type="match status" value="1"/>
</dbReference>
<proteinExistence type="inferred from homology"/>
<evidence type="ECO:0000256" key="1">
    <source>
        <dbReference type="ARBA" id="ARBA00010049"/>
    </source>
</evidence>
<dbReference type="PANTHER" id="PTHR31614:SF2">
    <property type="entry name" value="F28N24.16 PROTEIN"/>
    <property type="match status" value="1"/>
</dbReference>
<reference evidence="4" key="1">
    <citation type="journal article" date="2023" name="Plant J.">
        <title>The genome of the king protea, Protea cynaroides.</title>
        <authorList>
            <person name="Chang J."/>
            <person name="Duong T.A."/>
            <person name="Schoeman C."/>
            <person name="Ma X."/>
            <person name="Roodt D."/>
            <person name="Barker N."/>
            <person name="Li Z."/>
            <person name="Van de Peer Y."/>
            <person name="Mizrachi E."/>
        </authorList>
    </citation>
    <scope>NUCLEOTIDE SEQUENCE</scope>
    <source>
        <tissue evidence="4">Young leaves</tissue>
    </source>
</reference>
<name>A0A9Q0KUH1_9MAGN</name>
<evidence type="ECO:0000313" key="5">
    <source>
        <dbReference type="Proteomes" id="UP001141806"/>
    </source>
</evidence>
<accession>A0A9Q0KUH1</accession>
<dbReference type="AlphaFoldDB" id="A0A9Q0KUH1"/>
<organism evidence="4 5">
    <name type="scientific">Protea cynaroides</name>
    <dbReference type="NCBI Taxonomy" id="273540"/>
    <lineage>
        <taxon>Eukaryota</taxon>
        <taxon>Viridiplantae</taxon>
        <taxon>Streptophyta</taxon>
        <taxon>Embryophyta</taxon>
        <taxon>Tracheophyta</taxon>
        <taxon>Spermatophyta</taxon>
        <taxon>Magnoliopsida</taxon>
        <taxon>Proteales</taxon>
        <taxon>Proteaceae</taxon>
        <taxon>Protea</taxon>
    </lineage>
</organism>
<comment type="similarity">
    <text evidence="1">Belongs to the Ole e I family.</text>
</comment>
<keyword evidence="2" id="KW-1015">Disulfide bond</keyword>
<keyword evidence="5" id="KW-1185">Reference proteome</keyword>
<protein>
    <submittedName>
        <fullName evidence="4">Uncharacterized protein</fullName>
    </submittedName>
</protein>
<comment type="caution">
    <text evidence="4">The sequence shown here is derived from an EMBL/GenBank/DDBJ whole genome shotgun (WGS) entry which is preliminary data.</text>
</comment>
<feature type="chain" id="PRO_5040176741" evidence="3">
    <location>
        <begin position="25"/>
        <end position="166"/>
    </location>
</feature>
<sequence length="166" mass="18031">MAKSSQALLIVAVCFIGLLGSTYSHEDFEVVGKVYCDTCRAMFETPISIDMVGAEVKLECRSRENGTITATIEGATDDSGKYKLIVPAENHEEDICEVTVLKSTVPECDEYVSGRDRARVVLSHESGLVSSIRIANSLGFLKKVTLPECPEVLKQLGLLPHVKVGL</sequence>
<keyword evidence="3" id="KW-0732">Signal</keyword>
<evidence type="ECO:0000256" key="2">
    <source>
        <dbReference type="ARBA" id="ARBA00023157"/>
    </source>
</evidence>
<feature type="signal peptide" evidence="3">
    <location>
        <begin position="1"/>
        <end position="24"/>
    </location>
</feature>
<evidence type="ECO:0000256" key="3">
    <source>
        <dbReference type="SAM" id="SignalP"/>
    </source>
</evidence>
<dbReference type="PANTHER" id="PTHR31614">
    <property type="entry name" value="PROTEIN DOWNSTREAM OF FLC-RELATED"/>
    <property type="match status" value="1"/>
</dbReference>
<dbReference type="OrthoDB" id="1888725at2759"/>
<dbReference type="Proteomes" id="UP001141806">
    <property type="component" value="Unassembled WGS sequence"/>
</dbReference>
<evidence type="ECO:0000313" key="4">
    <source>
        <dbReference type="EMBL" id="KAJ4976506.1"/>
    </source>
</evidence>
<dbReference type="EMBL" id="JAMYWD010000003">
    <property type="protein sequence ID" value="KAJ4976506.1"/>
    <property type="molecule type" value="Genomic_DNA"/>
</dbReference>
<dbReference type="InterPro" id="IPR006041">
    <property type="entry name" value="Pollen_Ole_e1_allergen"/>
</dbReference>
<gene>
    <name evidence="4" type="ORF">NE237_001612</name>
</gene>